<comment type="similarity">
    <text evidence="1">Belongs to the leucine-binding protein family.</text>
</comment>
<dbReference type="Gene3D" id="3.40.50.2300">
    <property type="match status" value="2"/>
</dbReference>
<dbReference type="SUPFAM" id="SSF53822">
    <property type="entry name" value="Periplasmic binding protein-like I"/>
    <property type="match status" value="1"/>
</dbReference>
<organism evidence="5 6">
    <name type="scientific">Pseudomonas fluorescens LMG 5329</name>
    <dbReference type="NCBI Taxonomy" id="1324332"/>
    <lineage>
        <taxon>Bacteria</taxon>
        <taxon>Pseudomonadati</taxon>
        <taxon>Pseudomonadota</taxon>
        <taxon>Gammaproteobacteria</taxon>
        <taxon>Pseudomonadales</taxon>
        <taxon>Pseudomonadaceae</taxon>
        <taxon>Pseudomonas</taxon>
    </lineage>
</organism>
<feature type="signal peptide" evidence="3">
    <location>
        <begin position="1"/>
        <end position="25"/>
    </location>
</feature>
<dbReference type="Proteomes" id="UP000030060">
    <property type="component" value="Unassembled WGS sequence"/>
</dbReference>
<dbReference type="InterPro" id="IPR051010">
    <property type="entry name" value="BCAA_transport"/>
</dbReference>
<dbReference type="PANTHER" id="PTHR30483:SF6">
    <property type="entry name" value="PERIPLASMIC BINDING PROTEIN OF ABC TRANSPORTER FOR NATURAL AMINO ACIDS"/>
    <property type="match status" value="1"/>
</dbReference>
<feature type="domain" description="Leucine-binding protein" evidence="4">
    <location>
        <begin position="28"/>
        <end position="365"/>
    </location>
</feature>
<dbReference type="InterPro" id="IPR028082">
    <property type="entry name" value="Peripla_BP_I"/>
</dbReference>
<evidence type="ECO:0000313" key="6">
    <source>
        <dbReference type="Proteomes" id="UP000030060"/>
    </source>
</evidence>
<evidence type="ECO:0000259" key="4">
    <source>
        <dbReference type="Pfam" id="PF13458"/>
    </source>
</evidence>
<dbReference type="Pfam" id="PF13458">
    <property type="entry name" value="Peripla_BP_6"/>
    <property type="match status" value="1"/>
</dbReference>
<evidence type="ECO:0000256" key="2">
    <source>
        <dbReference type="ARBA" id="ARBA00022729"/>
    </source>
</evidence>
<dbReference type="AlphaFoldDB" id="A0A0A1Z340"/>
<accession>A0A0A1Z340</accession>
<gene>
    <name evidence="5" type="ORF">K814_0107290</name>
</gene>
<feature type="chain" id="PRO_5001985542" evidence="3">
    <location>
        <begin position="26"/>
        <end position="392"/>
    </location>
</feature>
<name>A0A0A1Z340_PSEFL</name>
<dbReference type="RefSeq" id="WP_016978851.1">
    <property type="nucleotide sequence ID" value="NZ_ASGY01000055.1"/>
</dbReference>
<dbReference type="InterPro" id="IPR028081">
    <property type="entry name" value="Leu-bd"/>
</dbReference>
<evidence type="ECO:0000313" key="5">
    <source>
        <dbReference type="EMBL" id="KGE68623.1"/>
    </source>
</evidence>
<comment type="caution">
    <text evidence="5">The sequence shown here is derived from an EMBL/GenBank/DDBJ whole genome shotgun (WGS) entry which is preliminary data.</text>
</comment>
<sequence length="392" mass="42801">MNKFAAFALLSVLTMTMTMTMTVQAADSVKIGFVSTLSGPLSGFGLEIRDGFNLALKTSGNKIGGIPVEVVEGDDQASPDVGKQLADKMIKRDKVDFLTGIVYSNVMLAVGPPAFASKTFYISAAAGPAAFAGERCNKYFFGLSWQNDGQSEAVGNYMTTNHYKKVFIIAPNYTGGKENLEGFKRFFKGDVAAEVYVKLGQLDFASELAQIRSTKPDAVFFYLPSGMGINFIKQYVGAGLDKEIPYFSTGHSADEDVIAAVGAPIVGLKNASHWAWDLKNPQNDAFVADFKKAYGRIPTMYAFQGYDVVRLLDSAVRDVKGNLTDKEALHTALMTTDFKSLRGNFKFNTNQFPMDTFYLREVQKDNAGLITNRTIATIFDNHADAYVGACKL</sequence>
<proteinExistence type="inferred from homology"/>
<protein>
    <submittedName>
        <fullName evidence="5">ABC transporter substrate-binding protein</fullName>
    </submittedName>
</protein>
<dbReference type="PANTHER" id="PTHR30483">
    <property type="entry name" value="LEUCINE-SPECIFIC-BINDING PROTEIN"/>
    <property type="match status" value="1"/>
</dbReference>
<keyword evidence="2 3" id="KW-0732">Signal</keyword>
<reference evidence="5 6" key="1">
    <citation type="journal article" date="2013" name="Genome Announc.">
        <title>Draft Genome Sequence of Pseudomonas fluorescens LMG 5329, a White Line-Inducing Principle-Producing Bioindicator for the Mushroom Pathogen Pseudomonas tolaasii.</title>
        <authorList>
            <person name="Ghequire M.G."/>
            <person name="Rokni-Zadeh H."/>
            <person name="Zarrineh P."/>
            <person name="De Mot R."/>
        </authorList>
    </citation>
    <scope>NUCLEOTIDE SEQUENCE [LARGE SCALE GENOMIC DNA]</scope>
    <source>
        <strain evidence="5 6">LMG 5329</strain>
    </source>
</reference>
<evidence type="ECO:0000256" key="3">
    <source>
        <dbReference type="SAM" id="SignalP"/>
    </source>
</evidence>
<dbReference type="EMBL" id="ASGY01000055">
    <property type="protein sequence ID" value="KGE68623.1"/>
    <property type="molecule type" value="Genomic_DNA"/>
</dbReference>
<evidence type="ECO:0000256" key="1">
    <source>
        <dbReference type="ARBA" id="ARBA00010062"/>
    </source>
</evidence>
<dbReference type="CDD" id="cd06359">
    <property type="entry name" value="PBP1_Nba-like"/>
    <property type="match status" value="1"/>
</dbReference>